<dbReference type="SUPFAM" id="SSF47226">
    <property type="entry name" value="Histidine-containing phosphotransfer domain, HPT domain"/>
    <property type="match status" value="1"/>
</dbReference>
<sequence>MTSALDLETIGGLARDLAPADFVRIVRTFETDLSRLVMLMVEQATAGNLEEYRRSAHALAGAAGAIGANRLAADARVAMDPKDTTPPRDLLLRMGAEARQVLTELAEWAANPGRT</sequence>
<proteinExistence type="predicted"/>
<dbReference type="Gene3D" id="1.20.120.160">
    <property type="entry name" value="HPT domain"/>
    <property type="match status" value="1"/>
</dbReference>
<comment type="caution">
    <text evidence="3">The sequence shown here is derived from an EMBL/GenBank/DDBJ whole genome shotgun (WGS) entry which is preliminary data.</text>
</comment>
<evidence type="ECO:0000259" key="2">
    <source>
        <dbReference type="Pfam" id="PF01627"/>
    </source>
</evidence>
<protein>
    <submittedName>
        <fullName evidence="3">Hpt domain-containing protein</fullName>
    </submittedName>
</protein>
<dbReference type="Pfam" id="PF01627">
    <property type="entry name" value="Hpt"/>
    <property type="match status" value="1"/>
</dbReference>
<evidence type="ECO:0000313" key="3">
    <source>
        <dbReference type="EMBL" id="PZW45617.1"/>
    </source>
</evidence>
<accession>A0A2W7IK62</accession>
<evidence type="ECO:0000313" key="4">
    <source>
        <dbReference type="Proteomes" id="UP000249688"/>
    </source>
</evidence>
<dbReference type="RefSeq" id="WP_111398279.1">
    <property type="nucleotide sequence ID" value="NZ_QKYU01000011.1"/>
</dbReference>
<dbReference type="OrthoDB" id="7276210at2"/>
<keyword evidence="4" id="KW-1185">Reference proteome</keyword>
<keyword evidence="1" id="KW-0902">Two-component regulatory system</keyword>
<reference evidence="3 4" key="1">
    <citation type="submission" date="2018-06" db="EMBL/GenBank/DDBJ databases">
        <title>Genomic Encyclopedia of Archaeal and Bacterial Type Strains, Phase II (KMG-II): from individual species to whole genera.</title>
        <authorList>
            <person name="Goeker M."/>
        </authorList>
    </citation>
    <scope>NUCLEOTIDE SEQUENCE [LARGE SCALE GENOMIC DNA]</scope>
    <source>
        <strain evidence="3 4">DSM 24525</strain>
    </source>
</reference>
<dbReference type="GO" id="GO:0000160">
    <property type="term" value="P:phosphorelay signal transduction system"/>
    <property type="evidence" value="ECO:0007669"/>
    <property type="project" value="UniProtKB-KW"/>
</dbReference>
<organism evidence="3 4">
    <name type="scientific">Humitalea rosea</name>
    <dbReference type="NCBI Taxonomy" id="990373"/>
    <lineage>
        <taxon>Bacteria</taxon>
        <taxon>Pseudomonadati</taxon>
        <taxon>Pseudomonadota</taxon>
        <taxon>Alphaproteobacteria</taxon>
        <taxon>Acetobacterales</taxon>
        <taxon>Roseomonadaceae</taxon>
        <taxon>Humitalea</taxon>
    </lineage>
</organism>
<evidence type="ECO:0000256" key="1">
    <source>
        <dbReference type="ARBA" id="ARBA00023012"/>
    </source>
</evidence>
<dbReference type="InterPro" id="IPR036641">
    <property type="entry name" value="HPT_dom_sf"/>
</dbReference>
<dbReference type="InterPro" id="IPR008207">
    <property type="entry name" value="Sig_transdc_His_kin_Hpt_dom"/>
</dbReference>
<name>A0A2W7IK62_9PROT</name>
<dbReference type="Proteomes" id="UP000249688">
    <property type="component" value="Unassembled WGS sequence"/>
</dbReference>
<dbReference type="AlphaFoldDB" id="A0A2W7IK62"/>
<feature type="domain" description="HPt" evidence="2">
    <location>
        <begin position="25"/>
        <end position="80"/>
    </location>
</feature>
<gene>
    <name evidence="3" type="ORF">C8P66_11132</name>
</gene>
<dbReference type="GO" id="GO:0004672">
    <property type="term" value="F:protein kinase activity"/>
    <property type="evidence" value="ECO:0007669"/>
    <property type="project" value="UniProtKB-ARBA"/>
</dbReference>
<dbReference type="EMBL" id="QKYU01000011">
    <property type="protein sequence ID" value="PZW45617.1"/>
    <property type="molecule type" value="Genomic_DNA"/>
</dbReference>